<gene>
    <name evidence="2" type="ORF">GGX14DRAFT_409313</name>
</gene>
<evidence type="ECO:0000313" key="2">
    <source>
        <dbReference type="EMBL" id="KAJ7185137.1"/>
    </source>
</evidence>
<proteinExistence type="predicted"/>
<dbReference type="AlphaFoldDB" id="A0AAD6UK32"/>
<organism evidence="2 3">
    <name type="scientific">Mycena pura</name>
    <dbReference type="NCBI Taxonomy" id="153505"/>
    <lineage>
        <taxon>Eukaryota</taxon>
        <taxon>Fungi</taxon>
        <taxon>Dikarya</taxon>
        <taxon>Basidiomycota</taxon>
        <taxon>Agaricomycotina</taxon>
        <taxon>Agaricomycetes</taxon>
        <taxon>Agaricomycetidae</taxon>
        <taxon>Agaricales</taxon>
        <taxon>Marasmiineae</taxon>
        <taxon>Mycenaceae</taxon>
        <taxon>Mycena</taxon>
    </lineage>
</organism>
<feature type="domain" description="Ndc10" evidence="1">
    <location>
        <begin position="406"/>
        <end position="498"/>
    </location>
</feature>
<evidence type="ECO:0000313" key="3">
    <source>
        <dbReference type="Proteomes" id="UP001219525"/>
    </source>
</evidence>
<dbReference type="InterPro" id="IPR031872">
    <property type="entry name" value="NDC10_II"/>
</dbReference>
<evidence type="ECO:0000259" key="1">
    <source>
        <dbReference type="Pfam" id="PF16787"/>
    </source>
</evidence>
<comment type="caution">
    <text evidence="2">The sequence shown here is derived from an EMBL/GenBank/DDBJ whole genome shotgun (WGS) entry which is preliminary data.</text>
</comment>
<dbReference type="Pfam" id="PF16787">
    <property type="entry name" value="NDC10_II"/>
    <property type="match status" value="1"/>
</dbReference>
<dbReference type="Gene3D" id="1.10.443.20">
    <property type="entry name" value="Centromere DNA-binding protein complex CBF3 subunit, domain 2"/>
    <property type="match status" value="1"/>
</dbReference>
<reference evidence="2" key="1">
    <citation type="submission" date="2023-03" db="EMBL/GenBank/DDBJ databases">
        <title>Massive genome expansion in bonnet fungi (Mycena s.s.) driven by repeated elements and novel gene families across ecological guilds.</title>
        <authorList>
            <consortium name="Lawrence Berkeley National Laboratory"/>
            <person name="Harder C.B."/>
            <person name="Miyauchi S."/>
            <person name="Viragh M."/>
            <person name="Kuo A."/>
            <person name="Thoen E."/>
            <person name="Andreopoulos B."/>
            <person name="Lu D."/>
            <person name="Skrede I."/>
            <person name="Drula E."/>
            <person name="Henrissat B."/>
            <person name="Morin E."/>
            <person name="Kohler A."/>
            <person name="Barry K."/>
            <person name="LaButti K."/>
            <person name="Morin E."/>
            <person name="Salamov A."/>
            <person name="Lipzen A."/>
            <person name="Mereny Z."/>
            <person name="Hegedus B."/>
            <person name="Baldrian P."/>
            <person name="Stursova M."/>
            <person name="Weitz H."/>
            <person name="Taylor A."/>
            <person name="Grigoriev I.V."/>
            <person name="Nagy L.G."/>
            <person name="Martin F."/>
            <person name="Kauserud H."/>
        </authorList>
    </citation>
    <scope>NUCLEOTIDE SEQUENCE</scope>
    <source>
        <strain evidence="2">9144</strain>
    </source>
</reference>
<name>A0AAD6UK32_9AGAR</name>
<dbReference type="Proteomes" id="UP001219525">
    <property type="component" value="Unassembled WGS sequence"/>
</dbReference>
<protein>
    <recommendedName>
        <fullName evidence="1">Ndc10 domain-containing protein</fullName>
    </recommendedName>
</protein>
<dbReference type="GO" id="GO:0003677">
    <property type="term" value="F:DNA binding"/>
    <property type="evidence" value="ECO:0007669"/>
    <property type="project" value="InterPro"/>
</dbReference>
<keyword evidence="3" id="KW-1185">Reference proteome</keyword>
<accession>A0AAD6UK32</accession>
<sequence length="531" mass="59416">MGHHLRLIQSGGAFVLKAFPTHCGLSDLFPGAFSHDIQSLANFVINLEFHELIISSSTASSSFSQLPTTDTSLAQLEARSFAVRERLVAEKQEQKGTGAAYERHYRAYQSWWHDDQARLQAENSMYTPIPALPVTIPKVVVFLEYEMGRPQKRKLADGSLSTSTCGHQHAKQVVSALEHYRLINQHKYRDVPEAQMNLRSDSRIKAMEKAFEASEPERVKKAHSLKAVGTCADTFVDTELVKMSLAKLFETKKGKAAMWRGHRDRAMTLATCSAALRGDSVRSILWSDLGFYDHPMLAKGAGAKVKALIVRADQSKVNTTGRVDEHGVFRHVDVAVPVPDFAPDFDDPTTANMAGGNAHRYNVKNMFQEHDINISKVTHAGRGYTAKNARENGASQSERLFSLQGFDGKRPESHFLAREQLQPPEDVLNAIFDFAEPELEKLAERRRENRQTEDYALKQFLEMLIWLRTVLVQDAAVLYADHSDAAFFNSPPFHSPSFRTFAQTSRAVIKKAEADAALQLKNLPQHIAPFG</sequence>
<dbReference type="EMBL" id="JARJCW010000219">
    <property type="protein sequence ID" value="KAJ7185137.1"/>
    <property type="molecule type" value="Genomic_DNA"/>
</dbReference>
<dbReference type="InterPro" id="IPR038279">
    <property type="entry name" value="Ndc10_dom2_sf"/>
</dbReference>